<dbReference type="OMA" id="GQNYHQD"/>
<dbReference type="PANTHER" id="PTHR10380">
    <property type="entry name" value="CUTICLE PROTEIN"/>
    <property type="match status" value="1"/>
</dbReference>
<accession>A0A1D2MWB5</accession>
<feature type="region of interest" description="Disordered" evidence="3">
    <location>
        <begin position="153"/>
        <end position="222"/>
    </location>
</feature>
<dbReference type="STRING" id="48709.A0A1D2MWB5"/>
<feature type="compositionally biased region" description="Basic and acidic residues" evidence="3">
    <location>
        <begin position="51"/>
        <end position="62"/>
    </location>
</feature>
<proteinExistence type="predicted"/>
<dbReference type="InterPro" id="IPR000618">
    <property type="entry name" value="Insect_cuticle"/>
</dbReference>
<feature type="compositionally biased region" description="Polar residues" evidence="3">
    <location>
        <begin position="126"/>
        <end position="136"/>
    </location>
</feature>
<feature type="compositionally biased region" description="Polar residues" evidence="3">
    <location>
        <begin position="172"/>
        <end position="192"/>
    </location>
</feature>
<evidence type="ECO:0000256" key="4">
    <source>
        <dbReference type="SAM" id="SignalP"/>
    </source>
</evidence>
<dbReference type="AlphaFoldDB" id="A0A1D2MWB5"/>
<comment type="caution">
    <text evidence="5">The sequence shown here is derived from an EMBL/GenBank/DDBJ whole genome shotgun (WGS) entry which is preliminary data.</text>
</comment>
<evidence type="ECO:0000256" key="3">
    <source>
        <dbReference type="SAM" id="MobiDB-lite"/>
    </source>
</evidence>
<dbReference type="Pfam" id="PF00379">
    <property type="entry name" value="Chitin_bind_4"/>
    <property type="match status" value="1"/>
</dbReference>
<feature type="region of interest" description="Disordered" evidence="3">
    <location>
        <begin position="51"/>
        <end position="70"/>
    </location>
</feature>
<protein>
    <submittedName>
        <fullName evidence="5">Pupal cuticle protein 27</fullName>
    </submittedName>
</protein>
<dbReference type="PROSITE" id="PS00233">
    <property type="entry name" value="CHIT_BIND_RR_1"/>
    <property type="match status" value="1"/>
</dbReference>
<dbReference type="GO" id="GO:0008010">
    <property type="term" value="F:structural constituent of chitin-based larval cuticle"/>
    <property type="evidence" value="ECO:0007669"/>
    <property type="project" value="TreeGrafter"/>
</dbReference>
<gene>
    <name evidence="5" type="ORF">Ocin01_09332</name>
</gene>
<dbReference type="PANTHER" id="PTHR10380:SF160">
    <property type="entry name" value="CUTICULAR PROTEIN 100A"/>
    <property type="match status" value="1"/>
</dbReference>
<feature type="signal peptide" evidence="4">
    <location>
        <begin position="1"/>
        <end position="16"/>
    </location>
</feature>
<feature type="chain" id="PRO_5008904640" evidence="4">
    <location>
        <begin position="17"/>
        <end position="222"/>
    </location>
</feature>
<evidence type="ECO:0000313" key="5">
    <source>
        <dbReference type="EMBL" id="ODM97347.1"/>
    </source>
</evidence>
<organism evidence="5 6">
    <name type="scientific">Orchesella cincta</name>
    <name type="common">Springtail</name>
    <name type="synonym">Podura cincta</name>
    <dbReference type="NCBI Taxonomy" id="48709"/>
    <lineage>
        <taxon>Eukaryota</taxon>
        <taxon>Metazoa</taxon>
        <taxon>Ecdysozoa</taxon>
        <taxon>Arthropoda</taxon>
        <taxon>Hexapoda</taxon>
        <taxon>Collembola</taxon>
        <taxon>Entomobryomorpha</taxon>
        <taxon>Entomobryoidea</taxon>
        <taxon>Orchesellidae</taxon>
        <taxon>Orchesellinae</taxon>
        <taxon>Orchesella</taxon>
    </lineage>
</organism>
<feature type="compositionally biased region" description="Low complexity" evidence="3">
    <location>
        <begin position="104"/>
        <end position="125"/>
    </location>
</feature>
<dbReference type="InterPro" id="IPR050468">
    <property type="entry name" value="Cuticle_Struct_Prot"/>
</dbReference>
<evidence type="ECO:0000313" key="6">
    <source>
        <dbReference type="Proteomes" id="UP000094527"/>
    </source>
</evidence>
<dbReference type="PROSITE" id="PS51155">
    <property type="entry name" value="CHIT_BIND_RR_2"/>
    <property type="match status" value="1"/>
</dbReference>
<dbReference type="OrthoDB" id="6352077at2759"/>
<sequence>MKTAVVVLALVAAVAGQRYVDPKQAAILQEARYLSGDGSFGSAYNQEDGTQFKEETDAEGNRKGQYSYVGDDGKTITVAYTAGKNGFQVTGDHLPKAPAPPPHSAQQQQQAYRPQQQYNPAPQQQRSYSGNNNEDGQYNPEVHERPYAYNDQYHTTTNFNSRPAAPAPQQQNQGFQNYHNSLPSQQAPVNYQTTTPPPSRFFPPGKLNLNRTPDGYQYTFQS</sequence>
<keyword evidence="1 2" id="KW-0193">Cuticle</keyword>
<dbReference type="GO" id="GO:0062129">
    <property type="term" value="C:chitin-based extracellular matrix"/>
    <property type="evidence" value="ECO:0007669"/>
    <property type="project" value="TreeGrafter"/>
</dbReference>
<keyword evidence="6" id="KW-1185">Reference proteome</keyword>
<name>A0A1D2MWB5_ORCCI</name>
<dbReference type="InterPro" id="IPR031311">
    <property type="entry name" value="CHIT_BIND_RR_consensus"/>
</dbReference>
<keyword evidence="4" id="KW-0732">Signal</keyword>
<feature type="region of interest" description="Disordered" evidence="3">
    <location>
        <begin position="87"/>
        <end position="141"/>
    </location>
</feature>
<evidence type="ECO:0000256" key="2">
    <source>
        <dbReference type="PROSITE-ProRule" id="PRU00497"/>
    </source>
</evidence>
<dbReference type="Proteomes" id="UP000094527">
    <property type="component" value="Unassembled WGS sequence"/>
</dbReference>
<evidence type="ECO:0000256" key="1">
    <source>
        <dbReference type="ARBA" id="ARBA00022460"/>
    </source>
</evidence>
<reference evidence="5 6" key="1">
    <citation type="journal article" date="2016" name="Genome Biol. Evol.">
        <title>Gene Family Evolution Reflects Adaptation to Soil Environmental Stressors in the Genome of the Collembolan Orchesella cincta.</title>
        <authorList>
            <person name="Faddeeva-Vakhrusheva A."/>
            <person name="Derks M.F."/>
            <person name="Anvar S.Y."/>
            <person name="Agamennone V."/>
            <person name="Suring W."/>
            <person name="Smit S."/>
            <person name="van Straalen N.M."/>
            <person name="Roelofs D."/>
        </authorList>
    </citation>
    <scope>NUCLEOTIDE SEQUENCE [LARGE SCALE GENOMIC DNA]</scope>
    <source>
        <tissue evidence="5">Mixed pool</tissue>
    </source>
</reference>
<dbReference type="EMBL" id="LJIJ01000452">
    <property type="protein sequence ID" value="ODM97347.1"/>
    <property type="molecule type" value="Genomic_DNA"/>
</dbReference>